<dbReference type="EMBL" id="CALNXK010000009">
    <property type="protein sequence ID" value="CAH3041485.1"/>
    <property type="molecule type" value="Genomic_DNA"/>
</dbReference>
<name>A0ABN8N2J9_9CNID</name>
<reference evidence="1 2" key="1">
    <citation type="submission" date="2022-05" db="EMBL/GenBank/DDBJ databases">
        <authorList>
            <consortium name="Genoscope - CEA"/>
            <person name="William W."/>
        </authorList>
    </citation>
    <scope>NUCLEOTIDE SEQUENCE [LARGE SCALE GENOMIC DNA]</scope>
</reference>
<evidence type="ECO:0008006" key="3">
    <source>
        <dbReference type="Google" id="ProtNLM"/>
    </source>
</evidence>
<dbReference type="Proteomes" id="UP001159405">
    <property type="component" value="Unassembled WGS sequence"/>
</dbReference>
<dbReference type="SUPFAM" id="SSF52047">
    <property type="entry name" value="RNI-like"/>
    <property type="match status" value="1"/>
</dbReference>
<keyword evidence="2" id="KW-1185">Reference proteome</keyword>
<comment type="caution">
    <text evidence="1">The sequence shown here is derived from an EMBL/GenBank/DDBJ whole genome shotgun (WGS) entry which is preliminary data.</text>
</comment>
<gene>
    <name evidence="1" type="ORF">PLOB_00048272</name>
</gene>
<sequence length="756" mass="85621">MDRILENFELNKPSGSKLKRYKNPMACFTASFDDLSLEILVKIMSSLSLRDILVLETISKKLSNAAVIHLRTRKSVDFTEGKWYGEMSPLITDGIFSRLLKRCPEVNTVLGIHPTSITKRQQRHSNTLSVDGITSALTFCAKLKSIGTSNIQVLDAMLAINPNLEIAGGFRNRGGDFPISPLNRLSIPREVKLSQLVLTGVTVPSLPSMESLTFLQLRWVKFTDPDPFKDFSCPKLEHFIMKNCMGDLDTGSFGPLTCIPLFNALGRAAQLERLELVRVPFPGGIFRHVVEDNWRLGSFRYLTRVSLASCYDALEVDLGYLVLVSAFRLEELIIQPSLTKDAVFSALLMAHAEYPRFECLHLGYIDDFPEKGRYTEEELLEYGLSFEREQSPTLSDRGMKLALQVFPHVRYLAVCNCPNLRNASLWCTPNLTCMALRDLTLSKCKNLSLEHVSQFIQLLPAIEYLHIEHMFKKSDEVEEEGADKEKNLIITSQVVKSISLHKCGVIKLSVVNCPSLCTLSCTHCKNLSQVQFQDCLLNRLSFSWCPVLSMKSVLDEVYSLPANTSRIISLRPTEQFDPVECEQKLFSSNLGYHCCIVHDHRNSVGIVTKLSIYSWVETVTAINSELIEKCGFKEANSLTERSASFPWSRDIYQICREFSSGPVHIMTDVPWFQKLSADEETSFVPQYSSKNEQLPRLKNNLPMKVCLDVLKEDISEGVSLEKRLHRHIMVLYLNTCDVKHVYDQDLSVVQHFKALS</sequence>
<organism evidence="1 2">
    <name type="scientific">Porites lobata</name>
    <dbReference type="NCBI Taxonomy" id="104759"/>
    <lineage>
        <taxon>Eukaryota</taxon>
        <taxon>Metazoa</taxon>
        <taxon>Cnidaria</taxon>
        <taxon>Anthozoa</taxon>
        <taxon>Hexacorallia</taxon>
        <taxon>Scleractinia</taxon>
        <taxon>Fungiina</taxon>
        <taxon>Poritidae</taxon>
        <taxon>Porites</taxon>
    </lineage>
</organism>
<dbReference type="InterPro" id="IPR042354">
    <property type="entry name" value="FBX38"/>
</dbReference>
<dbReference type="PANTHER" id="PTHR14753">
    <property type="entry name" value="F-BOX ONLY PROTEIN 38"/>
    <property type="match status" value="1"/>
</dbReference>
<protein>
    <recommendedName>
        <fullName evidence="3">F-box domain-containing protein</fullName>
    </recommendedName>
</protein>
<dbReference type="Gene3D" id="3.80.10.10">
    <property type="entry name" value="Ribonuclease Inhibitor"/>
    <property type="match status" value="2"/>
</dbReference>
<accession>A0ABN8N2J9</accession>
<evidence type="ECO:0000313" key="2">
    <source>
        <dbReference type="Proteomes" id="UP001159405"/>
    </source>
</evidence>
<evidence type="ECO:0000313" key="1">
    <source>
        <dbReference type="EMBL" id="CAH3041485.1"/>
    </source>
</evidence>
<dbReference type="PANTHER" id="PTHR14753:SF3">
    <property type="entry name" value="F-BOX ONLY PROTEIN 38"/>
    <property type="match status" value="1"/>
</dbReference>
<dbReference type="InterPro" id="IPR032675">
    <property type="entry name" value="LRR_dom_sf"/>
</dbReference>
<proteinExistence type="predicted"/>